<proteinExistence type="predicted"/>
<comment type="caution">
    <text evidence="1">The sequence shown here is derived from an EMBL/GenBank/DDBJ whole genome shotgun (WGS) entry which is preliminary data.</text>
</comment>
<dbReference type="EMBL" id="RCBY01000063">
    <property type="protein sequence ID" value="RQH43293.1"/>
    <property type="molecule type" value="Genomic_DNA"/>
</dbReference>
<protein>
    <submittedName>
        <fullName evidence="1">Uncharacterized protein</fullName>
    </submittedName>
</protein>
<accession>A0A3N6PUL6</accession>
<organism evidence="1 2">
    <name type="scientific">Okeania hirsuta</name>
    <dbReference type="NCBI Taxonomy" id="1458930"/>
    <lineage>
        <taxon>Bacteria</taxon>
        <taxon>Bacillati</taxon>
        <taxon>Cyanobacteriota</taxon>
        <taxon>Cyanophyceae</taxon>
        <taxon>Oscillatoriophycideae</taxon>
        <taxon>Oscillatoriales</taxon>
        <taxon>Microcoleaceae</taxon>
        <taxon>Okeania</taxon>
    </lineage>
</organism>
<reference evidence="1 2" key="1">
    <citation type="journal article" date="2018" name="ACS Chem. Biol.">
        <title>Ketoreductase domain dysfunction expands chemodiversity: malyngamide biosynthesis in the cyanobacterium Okeania hirsuta.</title>
        <authorList>
            <person name="Moss N.A."/>
            <person name="Leao T."/>
            <person name="Rankin M."/>
            <person name="McCullough T.M."/>
            <person name="Qu P."/>
            <person name="Korobeynikov A."/>
            <person name="Smith J.L."/>
            <person name="Gerwick L."/>
            <person name="Gerwick W.H."/>
        </authorList>
    </citation>
    <scope>NUCLEOTIDE SEQUENCE [LARGE SCALE GENOMIC DNA]</scope>
    <source>
        <strain evidence="1 2">PAB10Feb10-1</strain>
    </source>
</reference>
<dbReference type="AlphaFoldDB" id="A0A3N6PUL6"/>
<evidence type="ECO:0000313" key="1">
    <source>
        <dbReference type="EMBL" id="RQH43293.1"/>
    </source>
</evidence>
<dbReference type="RefSeq" id="WP_124142740.1">
    <property type="nucleotide sequence ID" value="NZ_CAWOKI010000382.1"/>
</dbReference>
<keyword evidence="2" id="KW-1185">Reference proteome</keyword>
<evidence type="ECO:0000313" key="2">
    <source>
        <dbReference type="Proteomes" id="UP000269154"/>
    </source>
</evidence>
<dbReference type="Proteomes" id="UP000269154">
    <property type="component" value="Unassembled WGS sequence"/>
</dbReference>
<gene>
    <name evidence="1" type="ORF">D5R40_13080</name>
</gene>
<name>A0A3N6PUL6_9CYAN</name>
<sequence length="68" mass="7988">MTVCISFIEQWGQDFAFVAGFIWVKFVKRCNQLQFHPDLVKPENKDAAEACLKYAGWDDQTKAEFRDR</sequence>